<keyword evidence="10" id="KW-0539">Nucleus</keyword>
<protein>
    <submittedName>
        <fullName evidence="14">Lysine-specific demethylase JMJ14 isoform X2</fullName>
    </submittedName>
</protein>
<dbReference type="SMART" id="SM00558">
    <property type="entry name" value="JmjC"/>
    <property type="match status" value="1"/>
</dbReference>
<dbReference type="Proteomes" id="UP001327560">
    <property type="component" value="Chromosome 6"/>
</dbReference>
<dbReference type="AlphaFoldDB" id="A0AAQ3QI96"/>
<dbReference type="InterPro" id="IPR003347">
    <property type="entry name" value="JmjC_dom"/>
</dbReference>
<gene>
    <name evidence="14" type="ORF">Cni_G21005</name>
</gene>
<keyword evidence="7" id="KW-0408">Iron</keyword>
<dbReference type="Pfam" id="PF05964">
    <property type="entry name" value="FYRN"/>
    <property type="match status" value="1"/>
</dbReference>
<evidence type="ECO:0000256" key="2">
    <source>
        <dbReference type="ARBA" id="ARBA00004123"/>
    </source>
</evidence>
<dbReference type="PROSITE" id="PS51542">
    <property type="entry name" value="FYRN"/>
    <property type="match status" value="1"/>
</dbReference>
<dbReference type="GO" id="GO:0005634">
    <property type="term" value="C:nucleus"/>
    <property type="evidence" value="ECO:0007669"/>
    <property type="project" value="UniProtKB-SubCell"/>
</dbReference>
<dbReference type="Pfam" id="PF05965">
    <property type="entry name" value="FYRC"/>
    <property type="match status" value="1"/>
</dbReference>
<dbReference type="InterPro" id="IPR003888">
    <property type="entry name" value="FYrich_N"/>
</dbReference>
<dbReference type="Pfam" id="PF02375">
    <property type="entry name" value="JmjN"/>
    <property type="match status" value="1"/>
</dbReference>
<feature type="region of interest" description="Disordered" evidence="11">
    <location>
        <begin position="86"/>
        <end position="120"/>
    </location>
</feature>
<dbReference type="Gene3D" id="3.30.160.360">
    <property type="match status" value="1"/>
</dbReference>
<evidence type="ECO:0000256" key="6">
    <source>
        <dbReference type="ARBA" id="ARBA00023002"/>
    </source>
</evidence>
<dbReference type="GO" id="GO:0034647">
    <property type="term" value="F:histone H3K4me/H3K4me2/H3K4me3 demethylase activity"/>
    <property type="evidence" value="ECO:0007669"/>
    <property type="project" value="TreeGrafter"/>
</dbReference>
<name>A0AAQ3QI96_9LILI</name>
<evidence type="ECO:0000259" key="13">
    <source>
        <dbReference type="PROSITE" id="PS51184"/>
    </source>
</evidence>
<keyword evidence="8" id="KW-0805">Transcription regulation</keyword>
<feature type="region of interest" description="Disordered" evidence="11">
    <location>
        <begin position="956"/>
        <end position="985"/>
    </location>
</feature>
<evidence type="ECO:0000256" key="4">
    <source>
        <dbReference type="ARBA" id="ARBA00022853"/>
    </source>
</evidence>
<feature type="compositionally biased region" description="Polar residues" evidence="11">
    <location>
        <begin position="103"/>
        <end position="112"/>
    </location>
</feature>
<keyword evidence="15" id="KW-1185">Reference proteome</keyword>
<dbReference type="InterPro" id="IPR003349">
    <property type="entry name" value="JmjN"/>
</dbReference>
<dbReference type="FunFam" id="3.30.160.360:FF:000005">
    <property type="entry name" value="Putative lysine-specific demethylase JMJ16"/>
    <property type="match status" value="1"/>
</dbReference>
<dbReference type="Pfam" id="PF02928">
    <property type="entry name" value="zf-C5HC2"/>
    <property type="match status" value="1"/>
</dbReference>
<sequence>MGTESAGKNLHLPSQKIKSEDMHVDFKEDVDIPKANSGCVNEASVRPSMQMASDTCDSEEVKFKRSLRHRSGIYYGIFDISSDEESDCQLPVKERPSKRSRQSSDVPRSTTKSKCEMEPSRWFPEEARRPAIDEAPVFYPTEEEFKDTLGYIASIRDKAEKYGICRIIPPHSWLPPCPLKEKNFWGSTKFTTRLQEVEKLQNREPMKKRFRNRSDKRRKRRKRLRFGMTRRRNTSALSEANDCVGSDMDEKFGFQSGSDFTLEEFKKLADDFKRQYFGMKGKEDLQDDNHDNWWQPSAEDIEGEYWRIVEDSTDEVEVHYGADLDTVTFGSGFPKVLSADKTEVDPYLLSGWNLNNLPRLPGSILSFEKEDISGVLVPWLYVGMCFSSFCWHVEDHHLYSLNYMHFGDPKVWYGVPGSDAVKLEDAMRKHLPDLFEEQPDLLHELVTQLSPSVLKAEGVPVYRAIQNSGEFILTFPRAYHSGFNCGFNCAEAVNVAPVDWLPHGKCAVELYSEQHRKTSLSHDKLLLGVAWEAVKEKLELSHLQNSTQSPSWPKFCGKDGILTTAFKERVIMEHKRRDSISSILNTKKMDKDFDLSTERECFLCSYDLHLSAAGCECSPNRFACLSHAKHLCSCEPSRKFVLVRHNLEELYAIVMALEGELDTVSLSRLADIGIMIPEQLKILEDTKYTLDNGDSQHERPAINVNGMNAYIRVHNRDVGKQPSGAPCLGHSKNKSSSLLEDSEQICNISKPLESGCINSAEIAHGQQKSYFKLNQERNSANTNSDATLLDVKSDIVTTHNDQGFQVSSSLRKANNPSSNGNEDRVHMFYLDLNMEQSTLEAKDETENFHVENTEAVVRSVKDENNYWNSDLSIQEWSDSTAVGATCDGMIRTSTEYDMMMINKKVTRMSSACEYSSSLSPPDLVSSRASSERILIKASCPRDIKCHRKSSPKLFGVELQQHPSSSTTPSNSQGSHSMRDNSYNSTAFHQSNHDLEKIHVRPKNCVQPLKFGKLMHGKQWCCSQAIFPNGFRSRVIYFSVLDPTKQCNYISEVLDAGLLGPLFKVMVEDNPEISFTGISALQCWEMVRERLNQVIVRQENLGKEGLPEIQTPESMNGLEMFGFLSPSIIQVIEALDPCHQCSEYWESKFNSPSFSERTDVKDVVAQVPAHFSVNDCHKKKSKLFGVDLNASDGNKDASVKEVRNVLGGLFGKASLKELRMMQQIFFCNSGSSAWREAYGTLLDEIQKNVYISKSG</sequence>
<dbReference type="EMBL" id="CP136895">
    <property type="protein sequence ID" value="WOL12239.1"/>
    <property type="molecule type" value="Genomic_DNA"/>
</dbReference>
<feature type="compositionally biased region" description="Low complexity" evidence="11">
    <location>
        <begin position="960"/>
        <end position="975"/>
    </location>
</feature>
<keyword evidence="3" id="KW-0479">Metal-binding</keyword>
<evidence type="ECO:0000256" key="3">
    <source>
        <dbReference type="ARBA" id="ARBA00022723"/>
    </source>
</evidence>
<evidence type="ECO:0000256" key="7">
    <source>
        <dbReference type="ARBA" id="ARBA00023004"/>
    </source>
</evidence>
<evidence type="ECO:0000256" key="11">
    <source>
        <dbReference type="SAM" id="MobiDB-lite"/>
    </source>
</evidence>
<keyword evidence="9" id="KW-0804">Transcription</keyword>
<organism evidence="14 15">
    <name type="scientific">Canna indica</name>
    <name type="common">Indian-shot</name>
    <dbReference type="NCBI Taxonomy" id="4628"/>
    <lineage>
        <taxon>Eukaryota</taxon>
        <taxon>Viridiplantae</taxon>
        <taxon>Streptophyta</taxon>
        <taxon>Embryophyta</taxon>
        <taxon>Tracheophyta</taxon>
        <taxon>Spermatophyta</taxon>
        <taxon>Magnoliopsida</taxon>
        <taxon>Liliopsida</taxon>
        <taxon>Zingiberales</taxon>
        <taxon>Cannaceae</taxon>
        <taxon>Canna</taxon>
    </lineage>
</organism>
<feature type="region of interest" description="Disordered" evidence="11">
    <location>
        <begin position="1"/>
        <end position="20"/>
    </location>
</feature>
<evidence type="ECO:0000256" key="10">
    <source>
        <dbReference type="ARBA" id="ARBA00023242"/>
    </source>
</evidence>
<keyword evidence="5" id="KW-0223">Dioxygenase</keyword>
<dbReference type="PROSITE" id="PS51184">
    <property type="entry name" value="JMJC"/>
    <property type="match status" value="1"/>
</dbReference>
<evidence type="ECO:0000313" key="15">
    <source>
        <dbReference type="Proteomes" id="UP001327560"/>
    </source>
</evidence>
<dbReference type="InterPro" id="IPR004198">
    <property type="entry name" value="Znf_C5HC2"/>
</dbReference>
<keyword evidence="6" id="KW-0560">Oxidoreductase</keyword>
<feature type="domain" description="JmjN" evidence="12">
    <location>
        <begin position="135"/>
        <end position="176"/>
    </location>
</feature>
<dbReference type="GO" id="GO:0046872">
    <property type="term" value="F:metal ion binding"/>
    <property type="evidence" value="ECO:0007669"/>
    <property type="project" value="UniProtKB-KW"/>
</dbReference>
<dbReference type="PANTHER" id="PTHR10694:SF113">
    <property type="entry name" value="PROTEIN JUMONJI"/>
    <property type="match status" value="1"/>
</dbReference>
<keyword evidence="4" id="KW-0156">Chromatin regulator</keyword>
<dbReference type="SUPFAM" id="SSF51197">
    <property type="entry name" value="Clavaminate synthase-like"/>
    <property type="match status" value="1"/>
</dbReference>
<dbReference type="PROSITE" id="PS51183">
    <property type="entry name" value="JMJN"/>
    <property type="match status" value="1"/>
</dbReference>
<evidence type="ECO:0000313" key="14">
    <source>
        <dbReference type="EMBL" id="WOL12239.1"/>
    </source>
</evidence>
<dbReference type="Pfam" id="PF02373">
    <property type="entry name" value="JmjC"/>
    <property type="match status" value="1"/>
</dbReference>
<dbReference type="GO" id="GO:0000785">
    <property type="term" value="C:chromatin"/>
    <property type="evidence" value="ECO:0007669"/>
    <property type="project" value="TreeGrafter"/>
</dbReference>
<dbReference type="GO" id="GO:0045814">
    <property type="term" value="P:negative regulation of gene expression, epigenetic"/>
    <property type="evidence" value="ECO:0007669"/>
    <property type="project" value="UniProtKB-ARBA"/>
</dbReference>
<dbReference type="SMART" id="SM00541">
    <property type="entry name" value="FYRN"/>
    <property type="match status" value="1"/>
</dbReference>
<comment type="cofactor">
    <cofactor evidence="1">
        <name>Fe(2+)</name>
        <dbReference type="ChEBI" id="CHEBI:29033"/>
    </cofactor>
</comment>
<reference evidence="14 15" key="1">
    <citation type="submission" date="2023-10" db="EMBL/GenBank/DDBJ databases">
        <title>Chromosome-scale genome assembly provides insights into flower coloration mechanisms of Canna indica.</title>
        <authorList>
            <person name="Li C."/>
        </authorList>
    </citation>
    <scope>NUCLEOTIDE SEQUENCE [LARGE SCALE GENOMIC DNA]</scope>
    <source>
        <tissue evidence="14">Flower</tissue>
    </source>
</reference>
<evidence type="ECO:0000256" key="5">
    <source>
        <dbReference type="ARBA" id="ARBA00022964"/>
    </source>
</evidence>
<evidence type="ECO:0000259" key="12">
    <source>
        <dbReference type="PROSITE" id="PS51183"/>
    </source>
</evidence>
<evidence type="ECO:0000256" key="1">
    <source>
        <dbReference type="ARBA" id="ARBA00001954"/>
    </source>
</evidence>
<comment type="subcellular location">
    <subcellularLocation>
        <location evidence="2">Nucleus</location>
    </subcellularLocation>
</comment>
<accession>A0AAQ3QI96</accession>
<dbReference type="SMART" id="SM00545">
    <property type="entry name" value="JmjN"/>
    <property type="match status" value="1"/>
</dbReference>
<feature type="domain" description="JmjC" evidence="13">
    <location>
        <begin position="346"/>
        <end position="512"/>
    </location>
</feature>
<proteinExistence type="predicted"/>
<evidence type="ECO:0000256" key="8">
    <source>
        <dbReference type="ARBA" id="ARBA00023015"/>
    </source>
</evidence>
<dbReference type="InterPro" id="IPR003889">
    <property type="entry name" value="FYrich_C"/>
</dbReference>
<dbReference type="PANTHER" id="PTHR10694">
    <property type="entry name" value="LYSINE-SPECIFIC DEMETHYLASE"/>
    <property type="match status" value="1"/>
</dbReference>
<dbReference type="PROSITE" id="PS51543">
    <property type="entry name" value="FYRC"/>
    <property type="match status" value="1"/>
</dbReference>
<dbReference type="Gene3D" id="2.60.120.650">
    <property type="entry name" value="Cupin"/>
    <property type="match status" value="1"/>
</dbReference>
<evidence type="ECO:0000256" key="9">
    <source>
        <dbReference type="ARBA" id="ARBA00023163"/>
    </source>
</evidence>
<dbReference type="SMART" id="SM00542">
    <property type="entry name" value="FYRC"/>
    <property type="match status" value="1"/>
</dbReference>